<organism evidence="1 2">
    <name type="scientific">Sphingobium wenxiniae (strain DSM 21828 / CGMCC 1.7748 / JZ-1)</name>
    <dbReference type="NCBI Taxonomy" id="595605"/>
    <lineage>
        <taxon>Bacteria</taxon>
        <taxon>Pseudomonadati</taxon>
        <taxon>Pseudomonadota</taxon>
        <taxon>Alphaproteobacteria</taxon>
        <taxon>Sphingomonadales</taxon>
        <taxon>Sphingomonadaceae</taxon>
        <taxon>Sphingobium</taxon>
    </lineage>
</organism>
<keyword evidence="2" id="KW-1185">Reference proteome</keyword>
<name>A0A562JU64_SPHWJ</name>
<sequence>IDLLIETVHKIGTRSKRKVVGDIAKDIERVYGKERLLARRQTG</sequence>
<proteinExistence type="predicted"/>
<evidence type="ECO:0000313" key="1">
    <source>
        <dbReference type="EMBL" id="TWH86720.1"/>
    </source>
</evidence>
<dbReference type="EMBL" id="VLKK01000048">
    <property type="protein sequence ID" value="TWH86720.1"/>
    <property type="molecule type" value="Genomic_DNA"/>
</dbReference>
<feature type="non-terminal residue" evidence="1">
    <location>
        <position position="1"/>
    </location>
</feature>
<accession>A0A562JU64</accession>
<comment type="caution">
    <text evidence="1">The sequence shown here is derived from an EMBL/GenBank/DDBJ whole genome shotgun (WGS) entry which is preliminary data.</text>
</comment>
<gene>
    <name evidence="1" type="ORF">IQ35_04027</name>
</gene>
<reference evidence="1 2" key="1">
    <citation type="journal article" date="2015" name="Stand. Genomic Sci.">
        <title>Genomic Encyclopedia of Bacterial and Archaeal Type Strains, Phase III: the genomes of soil and plant-associated and newly described type strains.</title>
        <authorList>
            <person name="Whitman W.B."/>
            <person name="Woyke T."/>
            <person name="Klenk H.P."/>
            <person name="Zhou Y."/>
            <person name="Lilburn T.G."/>
            <person name="Beck B.J."/>
            <person name="De Vos P."/>
            <person name="Vandamme P."/>
            <person name="Eisen J.A."/>
            <person name="Garrity G."/>
            <person name="Hugenholtz P."/>
            <person name="Kyrpides N.C."/>
        </authorList>
    </citation>
    <scope>NUCLEOTIDE SEQUENCE [LARGE SCALE GENOMIC DNA]</scope>
    <source>
        <strain evidence="1 2">CGMCC 1.7748</strain>
    </source>
</reference>
<dbReference type="Proteomes" id="UP000316624">
    <property type="component" value="Unassembled WGS sequence"/>
</dbReference>
<dbReference type="AlphaFoldDB" id="A0A562JU64"/>
<protein>
    <submittedName>
        <fullName evidence="1">Uncharacterized protein</fullName>
    </submittedName>
</protein>
<evidence type="ECO:0000313" key="2">
    <source>
        <dbReference type="Proteomes" id="UP000316624"/>
    </source>
</evidence>